<dbReference type="EMBL" id="BAAANY010000004">
    <property type="protein sequence ID" value="GAA1663764.1"/>
    <property type="molecule type" value="Genomic_DNA"/>
</dbReference>
<dbReference type="PRINTS" id="PR00359">
    <property type="entry name" value="BP450"/>
</dbReference>
<dbReference type="PRINTS" id="PR00385">
    <property type="entry name" value="P450"/>
</dbReference>
<keyword evidence="3 7" id="KW-0479">Metal-binding</keyword>
<evidence type="ECO:0000313" key="9">
    <source>
        <dbReference type="Proteomes" id="UP001500618"/>
    </source>
</evidence>
<proteinExistence type="inferred from homology"/>
<keyword evidence="2 7" id="KW-0349">Heme</keyword>
<evidence type="ECO:0000256" key="2">
    <source>
        <dbReference type="ARBA" id="ARBA00022617"/>
    </source>
</evidence>
<dbReference type="InterPro" id="IPR017972">
    <property type="entry name" value="Cyt_P450_CS"/>
</dbReference>
<evidence type="ECO:0000256" key="4">
    <source>
        <dbReference type="ARBA" id="ARBA00023002"/>
    </source>
</evidence>
<dbReference type="PROSITE" id="PS00086">
    <property type="entry name" value="CYTOCHROME_P450"/>
    <property type="match status" value="1"/>
</dbReference>
<dbReference type="InterPro" id="IPR002397">
    <property type="entry name" value="Cyt_P450_B"/>
</dbReference>
<sequence length="388" mass="42345">MTAFPMARTCPYDPPPELTRLRSDDPISRVTLADGSTPWLVTRHEDVRAVLADRRFSADNDLPGYPQHRSAGGRPPRTFLRMDGAEHAHHRKALTSEFTVRRIESLRPLVTKTVDQLLTSMAAGPRPTDLIGAYALPLSSTVICQLLGVPFGDHQFFQDQSRAMLDTHGAPEQVTKARNELVGFLRELVAAKVATPGDDLISRLLAKGRLSGPEVVLTSVLLLVAGYETTANMIGLGTLVLLRNPEQAAVVRDDPTAASSSVEELLRLLTITHLGHRRVALEDVEVGGVLIRAGEGVIAAADAANRDPAVYDAPDALDVRRSPNHHVAFGFGVHQCLGQPLARLELQVAYPALLRRFPDLRLAVDPDALTYRDTQQIYGVDSLPVTWQ</sequence>
<protein>
    <submittedName>
        <fullName evidence="8">Cytochrome P450</fullName>
    </submittedName>
</protein>
<comment type="caution">
    <text evidence="8">The sequence shown here is derived from an EMBL/GenBank/DDBJ whole genome shotgun (WGS) entry which is preliminary data.</text>
</comment>
<keyword evidence="6 7" id="KW-0503">Monooxygenase</keyword>
<keyword evidence="9" id="KW-1185">Reference proteome</keyword>
<reference evidence="9" key="1">
    <citation type="journal article" date="2019" name="Int. J. Syst. Evol. Microbiol.">
        <title>The Global Catalogue of Microorganisms (GCM) 10K type strain sequencing project: providing services to taxonomists for standard genome sequencing and annotation.</title>
        <authorList>
            <consortium name="The Broad Institute Genomics Platform"/>
            <consortium name="The Broad Institute Genome Sequencing Center for Infectious Disease"/>
            <person name="Wu L."/>
            <person name="Ma J."/>
        </authorList>
    </citation>
    <scope>NUCLEOTIDE SEQUENCE [LARGE SCALE GENOMIC DNA]</scope>
    <source>
        <strain evidence="9">JCM 14718</strain>
    </source>
</reference>
<gene>
    <name evidence="8" type="ORF">GCM10009765_11520</name>
</gene>
<evidence type="ECO:0000256" key="1">
    <source>
        <dbReference type="ARBA" id="ARBA00010617"/>
    </source>
</evidence>
<evidence type="ECO:0000313" key="8">
    <source>
        <dbReference type="EMBL" id="GAA1663764.1"/>
    </source>
</evidence>
<evidence type="ECO:0000256" key="5">
    <source>
        <dbReference type="ARBA" id="ARBA00023004"/>
    </source>
</evidence>
<dbReference type="InterPro" id="IPR001128">
    <property type="entry name" value="Cyt_P450"/>
</dbReference>
<evidence type="ECO:0000256" key="7">
    <source>
        <dbReference type="RuleBase" id="RU000461"/>
    </source>
</evidence>
<name>A0ABP4RY76_9ACTN</name>
<dbReference type="PANTHER" id="PTHR46696">
    <property type="entry name" value="P450, PUTATIVE (EUROFUNG)-RELATED"/>
    <property type="match status" value="1"/>
</dbReference>
<dbReference type="PANTHER" id="PTHR46696:SF1">
    <property type="entry name" value="CYTOCHROME P450 YJIB-RELATED"/>
    <property type="match status" value="1"/>
</dbReference>
<dbReference type="Pfam" id="PF00067">
    <property type="entry name" value="p450"/>
    <property type="match status" value="1"/>
</dbReference>
<dbReference type="Proteomes" id="UP001500618">
    <property type="component" value="Unassembled WGS sequence"/>
</dbReference>
<evidence type="ECO:0000256" key="6">
    <source>
        <dbReference type="ARBA" id="ARBA00023033"/>
    </source>
</evidence>
<dbReference type="RefSeq" id="WP_313885958.1">
    <property type="nucleotide sequence ID" value="NZ_WOTO01000095.1"/>
</dbReference>
<keyword evidence="4 7" id="KW-0560">Oxidoreductase</keyword>
<dbReference type="InterPro" id="IPR036396">
    <property type="entry name" value="Cyt_P450_sf"/>
</dbReference>
<comment type="similarity">
    <text evidence="1 7">Belongs to the cytochrome P450 family.</text>
</comment>
<evidence type="ECO:0000256" key="3">
    <source>
        <dbReference type="ARBA" id="ARBA00022723"/>
    </source>
</evidence>
<dbReference type="SUPFAM" id="SSF48264">
    <property type="entry name" value="Cytochrome P450"/>
    <property type="match status" value="1"/>
</dbReference>
<organism evidence="8 9">
    <name type="scientific">Fodinicola feengrottensis</name>
    <dbReference type="NCBI Taxonomy" id="435914"/>
    <lineage>
        <taxon>Bacteria</taxon>
        <taxon>Bacillati</taxon>
        <taxon>Actinomycetota</taxon>
        <taxon>Actinomycetes</taxon>
        <taxon>Mycobacteriales</taxon>
        <taxon>Fodinicola</taxon>
    </lineage>
</organism>
<dbReference type="Gene3D" id="1.10.630.10">
    <property type="entry name" value="Cytochrome P450"/>
    <property type="match status" value="1"/>
</dbReference>
<keyword evidence="5 7" id="KW-0408">Iron</keyword>
<accession>A0ABP4RY76</accession>
<dbReference type="CDD" id="cd11030">
    <property type="entry name" value="CYP105-like"/>
    <property type="match status" value="1"/>
</dbReference>